<dbReference type="EMBL" id="AP003349">
    <property type="protein sequence ID" value="BAD82168.1"/>
    <property type="molecule type" value="Genomic_DNA"/>
</dbReference>
<organism evidence="2">
    <name type="scientific">Oryza sativa subsp. japonica</name>
    <name type="common">Rice</name>
    <dbReference type="NCBI Taxonomy" id="39947"/>
    <lineage>
        <taxon>Eukaryota</taxon>
        <taxon>Viridiplantae</taxon>
        <taxon>Streptophyta</taxon>
        <taxon>Embryophyta</taxon>
        <taxon>Tracheophyta</taxon>
        <taxon>Spermatophyta</taxon>
        <taxon>Magnoliopsida</taxon>
        <taxon>Liliopsida</taxon>
        <taxon>Poales</taxon>
        <taxon>Poaceae</taxon>
        <taxon>BOP clade</taxon>
        <taxon>Oryzoideae</taxon>
        <taxon>Oryzeae</taxon>
        <taxon>Oryzinae</taxon>
        <taxon>Oryza</taxon>
        <taxon>Oryza sativa</taxon>
    </lineage>
</organism>
<proteinExistence type="predicted"/>
<gene>
    <name evidence="2" type="primary">P0674H09.3</name>
</gene>
<feature type="compositionally biased region" description="Basic and acidic residues" evidence="1">
    <location>
        <begin position="239"/>
        <end position="251"/>
    </location>
</feature>
<evidence type="ECO:0000313" key="2">
    <source>
        <dbReference type="EMBL" id="BAD82168.1"/>
    </source>
</evidence>
<feature type="region of interest" description="Disordered" evidence="1">
    <location>
        <begin position="218"/>
        <end position="251"/>
    </location>
</feature>
<dbReference type="Proteomes" id="UP000817658">
    <property type="component" value="Chromosome 1"/>
</dbReference>
<dbReference type="AlphaFoldDB" id="Q5N8N8"/>
<name>Q5N8N8_ORYSJ</name>
<feature type="region of interest" description="Disordered" evidence="1">
    <location>
        <begin position="73"/>
        <end position="117"/>
    </location>
</feature>
<sequence>MSTFDVAIPVRAPELSVGNRVVFLLEFVPGEIRDSAMSLLSVSGDTHFVRQGNWPVGEADIRRPTTGRWRRRWATRRRRTSTRHRVVGGGSPAAGNEVAADLNTTSSSGRREAAAADDDLAAVRDLCADAEQPSLPDPSSLERRPRPHLPRPPPEQLKLPCRRKRHGEHVVLPGGPPCALRQEEAVHVDREVLDDDGLSAGIRERAFADHREEGLHGGAMRLGWNGSEGVEGGGVVTRGGKEAEARERRRG</sequence>
<protein>
    <submittedName>
        <fullName evidence="2">Uncharacterized protein P0674H09.3</fullName>
    </submittedName>
</protein>
<reference evidence="2" key="1">
    <citation type="journal article" date="2002" name="Nature">
        <title>The genome sequence and structure of rice chromosome 1.</title>
        <authorList>
            <person name="Sasaki T."/>
            <person name="Matsumoto T."/>
            <person name="Yamamoto K."/>
            <person name="Sakata K."/>
            <person name="Baba T."/>
            <person name="Katayose Y."/>
            <person name="Wu J."/>
            <person name="Niimura Y."/>
            <person name="Cheng Z."/>
            <person name="Nagamura Y."/>
            <person name="Antonio B.A."/>
            <person name="Kanamori H."/>
            <person name="Hosokawa S."/>
            <person name="Masukawa M."/>
            <person name="Arikawa K."/>
            <person name="Chiden Y."/>
            <person name="Hayashi M."/>
            <person name="Okamoto M."/>
            <person name="Ando T."/>
            <person name="Aoki H."/>
            <person name="Arita K."/>
            <person name="Hamada M."/>
            <person name="Harada C."/>
            <person name="Hijishita S."/>
            <person name="Honda M."/>
            <person name="Ichikawa Y."/>
            <person name="Idonuma A."/>
            <person name="Iijima M."/>
            <person name="Ikeda M."/>
            <person name="Ikeno M."/>
            <person name="Itoh S."/>
            <person name="Itoh T."/>
            <person name="Itoh Y."/>
            <person name="Itoh Y."/>
            <person name="Iwabuchi A."/>
            <person name="Kamiya K."/>
            <person name="Karasawa W."/>
            <person name="Katagiri S."/>
            <person name="Kikuta A."/>
            <person name="Kobayashi N."/>
            <person name="Kono I."/>
            <person name="Machita K."/>
            <person name="Maehara T."/>
            <person name="Mizuno H."/>
            <person name="Mizubayashi T."/>
            <person name="Mukai Y."/>
            <person name="Nagasaki H."/>
            <person name="Nakashima M."/>
            <person name="Nakama Y."/>
            <person name="Nakamichi Y."/>
            <person name="Nakamura M."/>
            <person name="Namiki N."/>
            <person name="Negishi M."/>
            <person name="Ohta I."/>
            <person name="Ono N."/>
            <person name="Saji S."/>
            <person name="Sakai K."/>
            <person name="Shibata M."/>
            <person name="Shimokawa T."/>
            <person name="Shomura A."/>
            <person name="Song J."/>
            <person name="Takazaki Y."/>
            <person name="Terasawa K."/>
            <person name="Tsuji K."/>
            <person name="Waki K."/>
            <person name="Yamagata H."/>
            <person name="Yamane H."/>
            <person name="Yoshiki S."/>
            <person name="Yoshihara R."/>
            <person name="Yukawa K."/>
            <person name="Zhong H."/>
            <person name="Iwama H."/>
            <person name="Endo T."/>
            <person name="Ito H."/>
            <person name="Hahn J.H."/>
            <person name="Kim H.I."/>
            <person name="Eun M.Y."/>
            <person name="Yano M."/>
            <person name="Jiang J."/>
            <person name="Gojobori T."/>
        </authorList>
    </citation>
    <scope>NUCLEOTIDE SEQUENCE [LARGE SCALE GENOMIC DNA]</scope>
</reference>
<accession>Q5N8N8</accession>
<feature type="region of interest" description="Disordered" evidence="1">
    <location>
        <begin position="130"/>
        <end position="161"/>
    </location>
</feature>
<evidence type="ECO:0000256" key="1">
    <source>
        <dbReference type="SAM" id="MobiDB-lite"/>
    </source>
</evidence>
<feature type="compositionally biased region" description="Basic residues" evidence="1">
    <location>
        <begin position="73"/>
        <end position="86"/>
    </location>
</feature>